<dbReference type="InterPro" id="IPR005016">
    <property type="entry name" value="TDE1/TMS"/>
</dbReference>
<feature type="transmembrane region" description="Helical" evidence="7">
    <location>
        <begin position="386"/>
        <end position="414"/>
    </location>
</feature>
<dbReference type="EMBL" id="GIBP01002952">
    <property type="protein sequence ID" value="NDV31921.1"/>
    <property type="molecule type" value="Transcribed_RNA"/>
</dbReference>
<feature type="transmembrane region" description="Helical" evidence="7">
    <location>
        <begin position="23"/>
        <end position="40"/>
    </location>
</feature>
<feature type="transmembrane region" description="Helical" evidence="7">
    <location>
        <begin position="281"/>
        <end position="301"/>
    </location>
</feature>
<dbReference type="PANTHER" id="PTHR10383">
    <property type="entry name" value="SERINE INCORPORATOR"/>
    <property type="match status" value="1"/>
</dbReference>
<dbReference type="Pfam" id="PF03348">
    <property type="entry name" value="Serinc"/>
    <property type="match status" value="1"/>
</dbReference>
<name>A0A6B2L4S5_9EUKA</name>
<reference evidence="8" key="1">
    <citation type="journal article" date="2020" name="J. Eukaryot. Microbiol.">
        <title>De novo Sequencing, Assembly and Annotation of the Transcriptome for the Free-Living Testate Amoeba Arcella intermedia.</title>
        <authorList>
            <person name="Ribeiro G.M."/>
            <person name="Porfirio-Sousa A.L."/>
            <person name="Maurer-Alcala X.X."/>
            <person name="Katz L.A."/>
            <person name="Lahr D.J.G."/>
        </authorList>
    </citation>
    <scope>NUCLEOTIDE SEQUENCE</scope>
</reference>
<dbReference type="AlphaFoldDB" id="A0A6B2L4S5"/>
<dbReference type="GO" id="GO:0016020">
    <property type="term" value="C:membrane"/>
    <property type="evidence" value="ECO:0007669"/>
    <property type="project" value="UniProtKB-SubCell"/>
</dbReference>
<comment type="similarity">
    <text evidence="2">Belongs to the TDE1 family.</text>
</comment>
<evidence type="ECO:0000256" key="2">
    <source>
        <dbReference type="ARBA" id="ARBA00006665"/>
    </source>
</evidence>
<feature type="compositionally biased region" description="Basic and acidic residues" evidence="6">
    <location>
        <begin position="326"/>
        <end position="339"/>
    </location>
</feature>
<feature type="compositionally biased region" description="Polar residues" evidence="6">
    <location>
        <begin position="310"/>
        <end position="324"/>
    </location>
</feature>
<organism evidence="8">
    <name type="scientific">Arcella intermedia</name>
    <dbReference type="NCBI Taxonomy" id="1963864"/>
    <lineage>
        <taxon>Eukaryota</taxon>
        <taxon>Amoebozoa</taxon>
        <taxon>Tubulinea</taxon>
        <taxon>Elardia</taxon>
        <taxon>Arcellinida</taxon>
        <taxon>Sphaerothecina</taxon>
        <taxon>Arcellidae</taxon>
        <taxon>Arcella</taxon>
    </lineage>
</organism>
<keyword evidence="5 7" id="KW-0472">Membrane</keyword>
<evidence type="ECO:0000256" key="6">
    <source>
        <dbReference type="SAM" id="MobiDB-lite"/>
    </source>
</evidence>
<feature type="transmembrane region" description="Helical" evidence="7">
    <location>
        <begin position="130"/>
        <end position="152"/>
    </location>
</feature>
<feature type="region of interest" description="Disordered" evidence="6">
    <location>
        <begin position="310"/>
        <end position="339"/>
    </location>
</feature>
<evidence type="ECO:0008006" key="9">
    <source>
        <dbReference type="Google" id="ProtNLM"/>
    </source>
</evidence>
<evidence type="ECO:0000256" key="7">
    <source>
        <dbReference type="SAM" id="Phobius"/>
    </source>
</evidence>
<feature type="transmembrane region" description="Helical" evidence="7">
    <location>
        <begin position="105"/>
        <end position="124"/>
    </location>
</feature>
<protein>
    <recommendedName>
        <fullName evidence="9">Serine incorporator</fullName>
    </recommendedName>
</protein>
<accession>A0A6B2L4S5</accession>
<feature type="transmembrane region" description="Helical" evidence="7">
    <location>
        <begin position="351"/>
        <end position="374"/>
    </location>
</feature>
<evidence type="ECO:0000313" key="8">
    <source>
        <dbReference type="EMBL" id="NDV31921.1"/>
    </source>
</evidence>
<feature type="transmembrane region" description="Helical" evidence="7">
    <location>
        <begin position="72"/>
        <end position="93"/>
    </location>
</feature>
<comment type="subcellular location">
    <subcellularLocation>
        <location evidence="1">Membrane</location>
        <topology evidence="1">Multi-pass membrane protein</topology>
    </subcellularLocation>
</comment>
<feature type="transmembrane region" description="Helical" evidence="7">
    <location>
        <begin position="173"/>
        <end position="200"/>
    </location>
</feature>
<sequence>MCCCVGLVGKSCDGGRCDSSARLMYCIYLLLVAVVGYFLTNIPQWTTTKLSQYSYYAFSGCDSNECFGVMAAFRITSATTVFHGLLALVLVGVKTGDRRDGLQNSFWGAKLVALVGLIVAFFLVPNVGFVYYGYISIGGAALFVILQLMLLVHFAHGWSESWVSKYQESQSRFWLVSLVGSVVVLYSLSTVVSVLLYIYYGQHGGPCWINTMFVTLNMILCFFASCLSVLPKVQEKNPRSGLLQSAIVTSYCTYLVYSSLVSEPPTMNCTTVPSDPKSASANVSSILGIVFTFVAIVYSAVSSGTTETNEKSTLINNENLNPDTNIDPKDVEESKPSDEEKRNLQPVVYNYSFFHISFSLASMYLAMVLTNWSIVTFSSQLLVNQAIAILWIKIISSWLTLLLYIWTIIAPILFPNRIFQ</sequence>
<evidence type="ECO:0000256" key="5">
    <source>
        <dbReference type="ARBA" id="ARBA00023136"/>
    </source>
</evidence>
<feature type="transmembrane region" description="Helical" evidence="7">
    <location>
        <begin position="212"/>
        <end position="230"/>
    </location>
</feature>
<evidence type="ECO:0000256" key="1">
    <source>
        <dbReference type="ARBA" id="ARBA00004141"/>
    </source>
</evidence>
<dbReference type="PANTHER" id="PTHR10383:SF9">
    <property type="entry name" value="SERINE INCORPORATOR, ISOFORM F"/>
    <property type="match status" value="1"/>
</dbReference>
<keyword evidence="4 7" id="KW-1133">Transmembrane helix</keyword>
<evidence type="ECO:0000256" key="4">
    <source>
        <dbReference type="ARBA" id="ARBA00022989"/>
    </source>
</evidence>
<evidence type="ECO:0000256" key="3">
    <source>
        <dbReference type="ARBA" id="ARBA00022692"/>
    </source>
</evidence>
<keyword evidence="3 7" id="KW-0812">Transmembrane</keyword>
<proteinExistence type="inferred from homology"/>